<evidence type="ECO:0000313" key="2">
    <source>
        <dbReference type="Proteomes" id="UP000681035"/>
    </source>
</evidence>
<name>A0A810Q146_9FIRM</name>
<dbReference type="EMBL" id="AP023418">
    <property type="protein sequence ID" value="BCK82059.1"/>
    <property type="molecule type" value="Genomic_DNA"/>
</dbReference>
<dbReference type="RefSeq" id="WP_213540677.1">
    <property type="nucleotide sequence ID" value="NZ_AP023418.1"/>
</dbReference>
<dbReference type="KEGG" id="vcop:MM50RIKEN_18220"/>
<organism evidence="1 2">
    <name type="scientific">Vescimonas coprocola</name>
    <dbReference type="NCBI Taxonomy" id="2714355"/>
    <lineage>
        <taxon>Bacteria</taxon>
        <taxon>Bacillati</taxon>
        <taxon>Bacillota</taxon>
        <taxon>Clostridia</taxon>
        <taxon>Eubacteriales</taxon>
        <taxon>Oscillospiraceae</taxon>
        <taxon>Vescimonas</taxon>
    </lineage>
</organism>
<keyword evidence="2" id="KW-1185">Reference proteome</keyword>
<dbReference type="Proteomes" id="UP000681035">
    <property type="component" value="Chromosome"/>
</dbReference>
<dbReference type="AlphaFoldDB" id="A0A810Q146"/>
<protein>
    <recommendedName>
        <fullName evidence="3">Type 4 fimbrial biogenesis protein PilX N-terminal domain-containing protein</fullName>
    </recommendedName>
</protein>
<accession>A0A810Q146</accession>
<evidence type="ECO:0000313" key="1">
    <source>
        <dbReference type="EMBL" id="BCK82059.1"/>
    </source>
</evidence>
<evidence type="ECO:0008006" key="3">
    <source>
        <dbReference type="Google" id="ProtNLM"/>
    </source>
</evidence>
<proteinExistence type="predicted"/>
<reference evidence="1" key="1">
    <citation type="submission" date="2020-09" db="EMBL/GenBank/DDBJ databases">
        <title>New species isolated from human feces.</title>
        <authorList>
            <person name="Kitahara M."/>
            <person name="Shigeno Y."/>
            <person name="Shime M."/>
            <person name="Matsumoto Y."/>
            <person name="Nakamura S."/>
            <person name="Motooka D."/>
            <person name="Fukuoka S."/>
            <person name="Nishikawa H."/>
            <person name="Benno Y."/>
        </authorList>
    </citation>
    <scope>NUCLEOTIDE SEQUENCE</scope>
    <source>
        <strain evidence="1">MM50</strain>
    </source>
</reference>
<sequence length="204" mass="21896">MKKCTDRKGVTILMALLLLLVASMVSVVILTAATTAARHISNDRQSQQTYLTVSSAAELLRDDILSSSYEQKVTRRPTTTGSYIERTEVTQTPQGAMKVWLERGIEAVDRGIAYTDVITLTPDAASGLDAVQAEFTMTPAYDITVTLSLADSSQGNCLMTLTLSGERKQQVTIVTGGNTETGQATVTTTTISWDTPLIEKGVTG</sequence>
<gene>
    <name evidence="1" type="ORF">MM50RIKEN_18220</name>
</gene>